<dbReference type="Ensembl" id="ENSPCLT00000032381.1">
    <property type="protein sequence ID" value="ENSPCLP00000023297.1"/>
    <property type="gene ID" value="ENSPCLG00000020595.1"/>
</dbReference>
<evidence type="ECO:0000256" key="6">
    <source>
        <dbReference type="SAM" id="MobiDB-lite"/>
    </source>
</evidence>
<feature type="compositionally biased region" description="Basic and acidic residues" evidence="6">
    <location>
        <begin position="315"/>
        <end position="325"/>
    </location>
</feature>
<keyword evidence="2 5" id="KW-0175">Coiled coil</keyword>
<sequence>MSNAGACVSRWRHSSDFAVLIDGYISMSIYFDLNAGGKKLPTKKIPHQNSSFLSLQNNMISQKKNKVAQRILSARLHKIKELKNEIFDLQHKLEASNLENQVLKRLWYRHSKAIGGYENSESVLPDLLTRHYSEVSTLRKHLRMSQEEERRASRKLRKVEAELLKAKDDLQALYKLSEDKTLAEKEELYHRLSVLTEKMEVNNKRIQSLEKQLKLNNSTFSRQLANENKKAVEAGIITKNLQMEINSLHQKIKEKDRQLYIKNIYANRLLRIPKDKDDSVPHNKSKGIFKSKKAEETLLNDSVKENSQEEDAVEEKEKKSEELLRSGKAGHNFLTPRNKTLSKLKKQYVFSETTENLYHGLPTSGTKSTKCSLRNNRHAGQDHCKEESKVKKLSGLYEPSFSKVTNMRQKDGLTEAEGCAHTIFSERKKSLMKELFGRGSLRKIGKSAVTAEHSSIIDAHVCILGCLNNFVILPVLGSVQVSPFWLIFAFSLQFES</sequence>
<keyword evidence="9" id="KW-1185">Reference proteome</keyword>
<comment type="similarity">
    <text evidence="1">Belongs to the LCA5 family.</text>
</comment>
<dbReference type="GO" id="GO:0005930">
    <property type="term" value="C:axoneme"/>
    <property type="evidence" value="ECO:0007669"/>
    <property type="project" value="TreeGrafter"/>
</dbReference>
<organism evidence="8 9">
    <name type="scientific">Phasianus colchicus</name>
    <name type="common">Common pheasant</name>
    <dbReference type="NCBI Taxonomy" id="9054"/>
    <lineage>
        <taxon>Eukaryota</taxon>
        <taxon>Metazoa</taxon>
        <taxon>Chordata</taxon>
        <taxon>Craniata</taxon>
        <taxon>Vertebrata</taxon>
        <taxon>Euteleostomi</taxon>
        <taxon>Archelosauria</taxon>
        <taxon>Archosauria</taxon>
        <taxon>Dinosauria</taxon>
        <taxon>Saurischia</taxon>
        <taxon>Theropoda</taxon>
        <taxon>Coelurosauria</taxon>
        <taxon>Aves</taxon>
        <taxon>Neognathae</taxon>
        <taxon>Galloanserae</taxon>
        <taxon>Galliformes</taxon>
        <taxon>Phasianidae</taxon>
        <taxon>Phasianinae</taxon>
        <taxon>Phasianus</taxon>
    </lineage>
</organism>
<dbReference type="Proteomes" id="UP000472261">
    <property type="component" value="Unplaced"/>
</dbReference>
<reference evidence="8" key="2">
    <citation type="submission" date="2025-09" db="UniProtKB">
        <authorList>
            <consortium name="Ensembl"/>
        </authorList>
    </citation>
    <scope>IDENTIFICATION</scope>
</reference>
<feature type="domain" description="Lebercilin" evidence="7">
    <location>
        <begin position="67"/>
        <end position="259"/>
    </location>
</feature>
<dbReference type="InterPro" id="IPR028933">
    <property type="entry name" value="Lebercilin_dom"/>
</dbReference>
<evidence type="ECO:0000256" key="3">
    <source>
        <dbReference type="ARBA" id="ARBA00041189"/>
    </source>
</evidence>
<feature type="coiled-coil region" evidence="5">
    <location>
        <begin position="142"/>
        <end position="212"/>
    </location>
</feature>
<dbReference type="PANTHER" id="PTHR16650:SF9">
    <property type="entry name" value="LEBERCILIN-LIKE PROTEIN"/>
    <property type="match status" value="1"/>
</dbReference>
<evidence type="ECO:0000256" key="2">
    <source>
        <dbReference type="ARBA" id="ARBA00023054"/>
    </source>
</evidence>
<evidence type="ECO:0000313" key="8">
    <source>
        <dbReference type="Ensembl" id="ENSPCLP00000023297.1"/>
    </source>
</evidence>
<proteinExistence type="inferred from homology"/>
<evidence type="ECO:0000256" key="1">
    <source>
        <dbReference type="ARBA" id="ARBA00010229"/>
    </source>
</evidence>
<evidence type="ECO:0000256" key="4">
    <source>
        <dbReference type="ARBA" id="ARBA00041402"/>
    </source>
</evidence>
<evidence type="ECO:0000313" key="9">
    <source>
        <dbReference type="Proteomes" id="UP000472261"/>
    </source>
</evidence>
<dbReference type="AlphaFoldDB" id="A0A669QRG0"/>
<dbReference type="InterPro" id="IPR026188">
    <property type="entry name" value="Lebercilin-like"/>
</dbReference>
<evidence type="ECO:0000259" key="7">
    <source>
        <dbReference type="Pfam" id="PF15619"/>
    </source>
</evidence>
<dbReference type="PANTHER" id="PTHR16650">
    <property type="entry name" value="C21ORF13-RELATED"/>
    <property type="match status" value="1"/>
</dbReference>
<feature type="region of interest" description="Disordered" evidence="6">
    <location>
        <begin position="299"/>
        <end position="335"/>
    </location>
</feature>
<accession>A0A669QRG0</accession>
<evidence type="ECO:0000256" key="5">
    <source>
        <dbReference type="SAM" id="Coils"/>
    </source>
</evidence>
<protein>
    <recommendedName>
        <fullName evidence="3">Lebercilin-like protein</fullName>
    </recommendedName>
    <alternativeName>
        <fullName evidence="4">Leber congenital amaurosis 5-like protein</fullName>
    </alternativeName>
</protein>
<dbReference type="GO" id="GO:0042073">
    <property type="term" value="P:intraciliary transport"/>
    <property type="evidence" value="ECO:0007669"/>
    <property type="project" value="TreeGrafter"/>
</dbReference>
<dbReference type="OMA" id="EAVCHKL"/>
<reference evidence="8" key="1">
    <citation type="submission" date="2025-08" db="UniProtKB">
        <authorList>
            <consortium name="Ensembl"/>
        </authorList>
    </citation>
    <scope>IDENTIFICATION</scope>
</reference>
<dbReference type="Pfam" id="PF15619">
    <property type="entry name" value="Lebercilin"/>
    <property type="match status" value="1"/>
</dbReference>
<name>A0A669QRG0_PHACC</name>